<organism evidence="4 5">
    <name type="scientific">Leptospira barantonii</name>
    <dbReference type="NCBI Taxonomy" id="2023184"/>
    <lineage>
        <taxon>Bacteria</taxon>
        <taxon>Pseudomonadati</taxon>
        <taxon>Spirochaetota</taxon>
        <taxon>Spirochaetia</taxon>
        <taxon>Leptospirales</taxon>
        <taxon>Leptospiraceae</taxon>
        <taxon>Leptospira</taxon>
    </lineage>
</organism>
<dbReference type="InterPro" id="IPR041514">
    <property type="entry name" value="PutA_N"/>
</dbReference>
<reference evidence="4 5" key="1">
    <citation type="journal article" date="2019" name="PLoS Negl. Trop. Dis.">
        <title>Revisiting the worldwide diversity of Leptospira species in the environment.</title>
        <authorList>
            <person name="Vincent A.T."/>
            <person name="Schiettekatte O."/>
            <person name="Bourhy P."/>
            <person name="Veyrier F.J."/>
            <person name="Picardeau M."/>
        </authorList>
    </citation>
    <scope>NUCLEOTIDE SEQUENCE [LARGE SCALE GENOMIC DNA]</scope>
    <source>
        <strain evidence="4 5">201702444</strain>
    </source>
</reference>
<feature type="domain" description="Proline dehydrogenase" evidence="2">
    <location>
        <begin position="136"/>
        <end position="429"/>
    </location>
</feature>
<proteinExistence type="predicted"/>
<dbReference type="InterPro" id="IPR002872">
    <property type="entry name" value="Proline_DH_dom"/>
</dbReference>
<accession>A0A5F2AZC2</accession>
<dbReference type="Gene3D" id="3.20.20.220">
    <property type="match status" value="1"/>
</dbReference>
<name>A0A5F2AZC2_9LEPT</name>
<protein>
    <submittedName>
        <fullName evidence="4">1-pyrroline-5-carboxylate dehydrogenase</fullName>
    </submittedName>
</protein>
<feature type="domain" description="Proline utilization A N-terminal" evidence="3">
    <location>
        <begin position="10"/>
        <end position="91"/>
    </location>
</feature>
<dbReference type="GO" id="GO:0004657">
    <property type="term" value="F:proline dehydrogenase activity"/>
    <property type="evidence" value="ECO:0007669"/>
    <property type="project" value="InterPro"/>
</dbReference>
<evidence type="ECO:0000259" key="3">
    <source>
        <dbReference type="Pfam" id="PF18083"/>
    </source>
</evidence>
<dbReference type="Proteomes" id="UP000298429">
    <property type="component" value="Unassembled WGS sequence"/>
</dbReference>
<dbReference type="OrthoDB" id="9773461at2"/>
<dbReference type="GO" id="GO:0010133">
    <property type="term" value="P:L-proline catabolic process to L-glutamate"/>
    <property type="evidence" value="ECO:0007669"/>
    <property type="project" value="TreeGrafter"/>
</dbReference>
<dbReference type="GO" id="GO:0071949">
    <property type="term" value="F:FAD binding"/>
    <property type="evidence" value="ECO:0007669"/>
    <property type="project" value="TreeGrafter"/>
</dbReference>
<evidence type="ECO:0000313" key="5">
    <source>
        <dbReference type="Proteomes" id="UP000298429"/>
    </source>
</evidence>
<evidence type="ECO:0000259" key="2">
    <source>
        <dbReference type="Pfam" id="PF01619"/>
    </source>
</evidence>
<sequence>MITIASENTESETTRIGLDIFRENERRSSKYLSKHFWIKHLLRLSFRFPKLKIELFRFVDVLPSLRSAKDITDHLNLYLLEGKTEIPFWLKPFFKIGFTLFPFSYIAGNLVRLLILHTSKNFIAGKNFKEAKSKLHFIRTKGRVFTLDILGEAALSEREALHYQKQYLDLLNHLDPFSDSEKTSYGTCPIVNVSVKCSSLYSQISSLAKEDSAFALKERLRPILRLARQKNFFINLDAEQYDYKEILMSLAEEIFLEDEFKNYPHFGIVIQAYLKESKDDLKRIIEYSKNRKVPITVRLVKGAYWEYEVIKAKEKGWEIPVFENKTETDSNYEECSRLLIDSFPHILSAFASHNIRSLASALTYAEHKGLSRRDFEIQMLYGMGDSYKAVLTTMGYRIREYTPLGEILPGMAYLVRRLLENTSNQGFLQNFLTGRMGYENLLKNPKELTNDLI</sequence>
<dbReference type="AlphaFoldDB" id="A0A5F2AZC2"/>
<gene>
    <name evidence="4" type="ORF">EHQ76_15985</name>
</gene>
<dbReference type="PANTHER" id="PTHR13914">
    <property type="entry name" value="PROLINE OXIDASE"/>
    <property type="match status" value="1"/>
</dbReference>
<dbReference type="Pfam" id="PF01619">
    <property type="entry name" value="Pro_dh"/>
    <property type="match status" value="1"/>
</dbReference>
<dbReference type="InterPro" id="IPR015659">
    <property type="entry name" value="Proline_oxidase"/>
</dbReference>
<evidence type="ECO:0000256" key="1">
    <source>
        <dbReference type="ARBA" id="ARBA00023002"/>
    </source>
</evidence>
<keyword evidence="1" id="KW-0560">Oxidoreductase</keyword>
<evidence type="ECO:0000313" key="4">
    <source>
        <dbReference type="EMBL" id="TGL96277.1"/>
    </source>
</evidence>
<dbReference type="RefSeq" id="WP_135671919.1">
    <property type="nucleotide sequence ID" value="NZ_RQGN01000088.1"/>
</dbReference>
<dbReference type="InterPro" id="IPR029041">
    <property type="entry name" value="FAD-linked_oxidoreductase-like"/>
</dbReference>
<dbReference type="PANTHER" id="PTHR13914:SF0">
    <property type="entry name" value="PROLINE DEHYDROGENASE 1, MITOCHONDRIAL"/>
    <property type="match status" value="1"/>
</dbReference>
<dbReference type="SUPFAM" id="SSF51730">
    <property type="entry name" value="FAD-linked oxidoreductase"/>
    <property type="match status" value="1"/>
</dbReference>
<dbReference type="EMBL" id="RQGN01000088">
    <property type="protein sequence ID" value="TGL96277.1"/>
    <property type="molecule type" value="Genomic_DNA"/>
</dbReference>
<dbReference type="Pfam" id="PF18083">
    <property type="entry name" value="PutA_N"/>
    <property type="match status" value="1"/>
</dbReference>
<comment type="caution">
    <text evidence="4">The sequence shown here is derived from an EMBL/GenBank/DDBJ whole genome shotgun (WGS) entry which is preliminary data.</text>
</comment>